<dbReference type="Proteomes" id="UP000023435">
    <property type="component" value="Unassembled WGS sequence"/>
</dbReference>
<proteinExistence type="predicted"/>
<dbReference type="InterPro" id="IPR051049">
    <property type="entry name" value="Dienelactone_hydrolase-like"/>
</dbReference>
<gene>
    <name evidence="2" type="ORF">AZ78_1030</name>
</gene>
<dbReference type="GO" id="GO:0016787">
    <property type="term" value="F:hydrolase activity"/>
    <property type="evidence" value="ECO:0007669"/>
    <property type="project" value="UniProtKB-KW"/>
</dbReference>
<dbReference type="Pfam" id="PF01738">
    <property type="entry name" value="DLH"/>
    <property type="match status" value="1"/>
</dbReference>
<dbReference type="RefSeq" id="WP_036112726.1">
    <property type="nucleotide sequence ID" value="NZ_JAJA02000001.1"/>
</dbReference>
<dbReference type="PANTHER" id="PTHR46623:SF6">
    <property type="entry name" value="ALPHA_BETA-HYDROLASES SUPERFAMILY PROTEIN"/>
    <property type="match status" value="1"/>
</dbReference>
<dbReference type="OrthoDB" id="9787933at2"/>
<keyword evidence="3" id="KW-1185">Reference proteome</keyword>
<comment type="caution">
    <text evidence="2">The sequence shown here is derived from an EMBL/GenBank/DDBJ whole genome shotgun (WGS) entry which is preliminary data.</text>
</comment>
<dbReference type="AlphaFoldDB" id="A0A125MMI0"/>
<dbReference type="EMBL" id="JAJA02000001">
    <property type="protein sequence ID" value="KWS03483.1"/>
    <property type="molecule type" value="Genomic_DNA"/>
</dbReference>
<dbReference type="InterPro" id="IPR029058">
    <property type="entry name" value="AB_hydrolase_fold"/>
</dbReference>
<evidence type="ECO:0000259" key="1">
    <source>
        <dbReference type="Pfam" id="PF01738"/>
    </source>
</evidence>
<keyword evidence="2" id="KW-0378">Hydrolase</keyword>
<evidence type="ECO:0000313" key="3">
    <source>
        <dbReference type="Proteomes" id="UP000023435"/>
    </source>
</evidence>
<reference evidence="2 3" key="1">
    <citation type="journal article" date="2014" name="Genome Announc.">
        <title>Draft Genome Sequence of Lysobacter capsici AZ78, a Bacterium Antagonistic to Plant-Pathogenic Oomycetes.</title>
        <authorList>
            <person name="Puopolo G."/>
            <person name="Sonego P."/>
            <person name="Engelen K."/>
            <person name="Pertot I."/>
        </authorList>
    </citation>
    <scope>NUCLEOTIDE SEQUENCE [LARGE SCALE GENOMIC DNA]</scope>
    <source>
        <strain evidence="2 3">AZ78</strain>
    </source>
</reference>
<dbReference type="InterPro" id="IPR002925">
    <property type="entry name" value="Dienelactn_hydro"/>
</dbReference>
<evidence type="ECO:0000313" key="2">
    <source>
        <dbReference type="EMBL" id="KWS03483.1"/>
    </source>
</evidence>
<organism evidence="2 3">
    <name type="scientific">Lysobacter capsici AZ78</name>
    <dbReference type="NCBI Taxonomy" id="1444315"/>
    <lineage>
        <taxon>Bacteria</taxon>
        <taxon>Pseudomonadati</taxon>
        <taxon>Pseudomonadota</taxon>
        <taxon>Gammaproteobacteria</taxon>
        <taxon>Lysobacterales</taxon>
        <taxon>Lysobacteraceae</taxon>
        <taxon>Lysobacter</taxon>
    </lineage>
</organism>
<accession>A0A125MMI0</accession>
<dbReference type="Gene3D" id="3.40.50.1820">
    <property type="entry name" value="alpha/beta hydrolase"/>
    <property type="match status" value="1"/>
</dbReference>
<dbReference type="SUPFAM" id="SSF53474">
    <property type="entry name" value="alpha/beta-Hydrolases"/>
    <property type="match status" value="1"/>
</dbReference>
<sequence>MARWIDLDTPAGPVQAWRADPTGVPLGGVVVIQEIFGVNAHIREVAERFAQAGYAALAPALFDPVEPGVELDYEQSAYARGRELRDRVGFDRAVEIVGAAAHLLQSEGLRTAAVGFCWGGSLAFLANTRLDLPAVSYYGAQTLRFLDEPTRAPVRAPIMFHFGRHDGSIPPEAIEQHRQALPLAPIHVYEASHGFNRDVGGAYEPDSAALAWTRTLAFLADSLK</sequence>
<dbReference type="PANTHER" id="PTHR46623">
    <property type="entry name" value="CARBOXYMETHYLENEBUTENOLIDASE-RELATED"/>
    <property type="match status" value="1"/>
</dbReference>
<protein>
    <submittedName>
        <fullName evidence="2">Dienelactone hydrolase family</fullName>
    </submittedName>
</protein>
<name>A0A125MMI0_9GAMM</name>
<feature type="domain" description="Dienelactone hydrolase" evidence="1">
    <location>
        <begin position="15"/>
        <end position="221"/>
    </location>
</feature>